<gene>
    <name evidence="1" type="ORF">METZ01_LOCUS135530</name>
</gene>
<protein>
    <recommendedName>
        <fullName evidence="2">(2Fe-2S) ferredoxin domain-containing protein</fullName>
    </recommendedName>
</protein>
<accession>A0A381Z057</accession>
<name>A0A381Z057_9ZZZZ</name>
<dbReference type="Gene3D" id="3.40.30.10">
    <property type="entry name" value="Glutaredoxin"/>
    <property type="match status" value="1"/>
</dbReference>
<reference evidence="1" key="1">
    <citation type="submission" date="2018-05" db="EMBL/GenBank/DDBJ databases">
        <authorList>
            <person name="Lanie J.A."/>
            <person name="Ng W.-L."/>
            <person name="Kazmierczak K.M."/>
            <person name="Andrzejewski T.M."/>
            <person name="Davidsen T.M."/>
            <person name="Wayne K.J."/>
            <person name="Tettelin H."/>
            <person name="Glass J.I."/>
            <person name="Rusch D."/>
            <person name="Podicherti R."/>
            <person name="Tsui H.-C.T."/>
            <person name="Winkler M.E."/>
        </authorList>
    </citation>
    <scope>NUCLEOTIDE SEQUENCE</scope>
</reference>
<dbReference type="SUPFAM" id="SSF52833">
    <property type="entry name" value="Thioredoxin-like"/>
    <property type="match status" value="1"/>
</dbReference>
<organism evidence="1">
    <name type="scientific">marine metagenome</name>
    <dbReference type="NCBI Taxonomy" id="408172"/>
    <lineage>
        <taxon>unclassified sequences</taxon>
        <taxon>metagenomes</taxon>
        <taxon>ecological metagenomes</taxon>
    </lineage>
</organism>
<sequence>MPEFKNHILVCDVEREDGIHCGNKGGAEVKQKVVEMLSKYKLRRSVFVSSTGCTSQHRKCETDQCSMIVYGPGNEGTWYIANPDDVETIVKEHLVEGKPVEGLVNNGMKINLDS</sequence>
<evidence type="ECO:0008006" key="2">
    <source>
        <dbReference type="Google" id="ProtNLM"/>
    </source>
</evidence>
<proteinExistence type="predicted"/>
<evidence type="ECO:0000313" key="1">
    <source>
        <dbReference type="EMBL" id="SVA82676.1"/>
    </source>
</evidence>
<dbReference type="InterPro" id="IPR036249">
    <property type="entry name" value="Thioredoxin-like_sf"/>
</dbReference>
<dbReference type="EMBL" id="UINC01019516">
    <property type="protein sequence ID" value="SVA82676.1"/>
    <property type="molecule type" value="Genomic_DNA"/>
</dbReference>
<dbReference type="AlphaFoldDB" id="A0A381Z057"/>